<feature type="transmembrane region" description="Helical" evidence="1">
    <location>
        <begin position="47"/>
        <end position="67"/>
    </location>
</feature>
<keyword evidence="1" id="KW-1133">Transmembrane helix</keyword>
<protein>
    <recommendedName>
        <fullName evidence="4">DUF4178 domain-containing protein</fullName>
    </recommendedName>
</protein>
<evidence type="ECO:0008006" key="4">
    <source>
        <dbReference type="Google" id="ProtNLM"/>
    </source>
</evidence>
<dbReference type="RefSeq" id="WP_171782409.1">
    <property type="nucleotide sequence ID" value="NZ_BAAAML010000002.1"/>
</dbReference>
<comment type="caution">
    <text evidence="2">The sequence shown here is derived from an EMBL/GenBank/DDBJ whole genome shotgun (WGS) entry which is preliminary data.</text>
</comment>
<evidence type="ECO:0000313" key="2">
    <source>
        <dbReference type="EMBL" id="NOV96183.1"/>
    </source>
</evidence>
<feature type="transmembrane region" description="Helical" evidence="1">
    <location>
        <begin position="24"/>
        <end position="41"/>
    </location>
</feature>
<accession>A0ABX2A2P9</accession>
<keyword evidence="3" id="KW-1185">Reference proteome</keyword>
<keyword evidence="1" id="KW-0812">Transmembrane</keyword>
<dbReference type="Proteomes" id="UP000757540">
    <property type="component" value="Unassembled WGS sequence"/>
</dbReference>
<reference evidence="2 3" key="1">
    <citation type="submission" date="2020-05" db="EMBL/GenBank/DDBJ databases">
        <title>Genomic Encyclopedia of Type Strains, Phase III (KMG-III): the genomes of soil and plant-associated and newly described type strains.</title>
        <authorList>
            <person name="Whitman W."/>
        </authorList>
    </citation>
    <scope>NUCLEOTIDE SEQUENCE [LARGE SCALE GENOMIC DNA]</scope>
    <source>
        <strain evidence="2 3">KCTC 19046</strain>
    </source>
</reference>
<keyword evidence="1" id="KW-0472">Membrane</keyword>
<evidence type="ECO:0000313" key="3">
    <source>
        <dbReference type="Proteomes" id="UP000757540"/>
    </source>
</evidence>
<dbReference type="EMBL" id="JABEZU010000001">
    <property type="protein sequence ID" value="NOV96183.1"/>
    <property type="molecule type" value="Genomic_DNA"/>
</dbReference>
<name>A0ABX2A2P9_9MICO</name>
<proteinExistence type="predicted"/>
<gene>
    <name evidence="2" type="ORF">HDG69_000736</name>
</gene>
<organism evidence="2 3">
    <name type="scientific">Isoptericola halotolerans</name>
    <dbReference type="NCBI Taxonomy" id="300560"/>
    <lineage>
        <taxon>Bacteria</taxon>
        <taxon>Bacillati</taxon>
        <taxon>Actinomycetota</taxon>
        <taxon>Actinomycetes</taxon>
        <taxon>Micrococcales</taxon>
        <taxon>Promicromonosporaceae</taxon>
        <taxon>Isoptericola</taxon>
    </lineage>
</organism>
<sequence>MSETGAQDGSPTGADRFAVISRRVIFFSGYVIIPLGAWAIVSGRVALGITIIAAFFVVVVARVVWMARRGARALAERREVAEVADVAVATPGAPSSVDRVVGELLALNSDGLPYLLEAQRGADGRVRLEVRWKSEEMRWQTLFVKGKVAYAWRMEVDLDPVRSRYTFVEYSGTADSRTVVGPGGASSRASWTWHRGKTAGRLNMTIAEGADGQVHVASSGETRTSWEGAVSIRPSDAKVPVLTLLRNHGWRPRFDWFGARLFEK</sequence>
<evidence type="ECO:0000256" key="1">
    <source>
        <dbReference type="SAM" id="Phobius"/>
    </source>
</evidence>